<dbReference type="AlphaFoldDB" id="A0A928VS14"/>
<feature type="compositionally biased region" description="Polar residues" evidence="1">
    <location>
        <begin position="205"/>
        <end position="220"/>
    </location>
</feature>
<organism evidence="3 4">
    <name type="scientific">Romeriopsis navalis LEGE 11480</name>
    <dbReference type="NCBI Taxonomy" id="2777977"/>
    <lineage>
        <taxon>Bacteria</taxon>
        <taxon>Bacillati</taxon>
        <taxon>Cyanobacteriota</taxon>
        <taxon>Cyanophyceae</taxon>
        <taxon>Leptolyngbyales</taxon>
        <taxon>Leptolyngbyaceae</taxon>
        <taxon>Romeriopsis</taxon>
        <taxon>Romeriopsis navalis</taxon>
    </lineage>
</organism>
<name>A0A928VS14_9CYAN</name>
<feature type="region of interest" description="Disordered" evidence="1">
    <location>
        <begin position="204"/>
        <end position="226"/>
    </location>
</feature>
<feature type="region of interest" description="Disordered" evidence="1">
    <location>
        <begin position="1"/>
        <end position="20"/>
    </location>
</feature>
<protein>
    <recommendedName>
        <fullName evidence="2">Phosphoribosyltransferase domain-containing protein</fullName>
    </recommendedName>
</protein>
<dbReference type="Gene3D" id="3.40.50.2020">
    <property type="match status" value="1"/>
</dbReference>
<accession>A0A928VS14</accession>
<evidence type="ECO:0000259" key="2">
    <source>
        <dbReference type="Pfam" id="PF00156"/>
    </source>
</evidence>
<dbReference type="EMBL" id="JADEXQ010000200">
    <property type="protein sequence ID" value="MBE9033435.1"/>
    <property type="molecule type" value="Genomic_DNA"/>
</dbReference>
<evidence type="ECO:0000313" key="4">
    <source>
        <dbReference type="Proteomes" id="UP000625316"/>
    </source>
</evidence>
<proteinExistence type="predicted"/>
<dbReference type="RefSeq" id="WP_264328238.1">
    <property type="nucleotide sequence ID" value="NZ_JADEXQ010000200.1"/>
</dbReference>
<evidence type="ECO:0000256" key="1">
    <source>
        <dbReference type="SAM" id="MobiDB-lite"/>
    </source>
</evidence>
<feature type="domain" description="Phosphoribosyltransferase" evidence="2">
    <location>
        <begin position="30"/>
        <end position="200"/>
    </location>
</feature>
<dbReference type="SUPFAM" id="SSF53271">
    <property type="entry name" value="PRTase-like"/>
    <property type="match status" value="1"/>
</dbReference>
<dbReference type="InterPro" id="IPR029057">
    <property type="entry name" value="PRTase-like"/>
</dbReference>
<dbReference type="Gene3D" id="3.30.1310.20">
    <property type="entry name" value="PRTase-like"/>
    <property type="match status" value="1"/>
</dbReference>
<evidence type="ECO:0000313" key="3">
    <source>
        <dbReference type="EMBL" id="MBE9033435.1"/>
    </source>
</evidence>
<dbReference type="InterPro" id="IPR000836">
    <property type="entry name" value="PRTase_dom"/>
</dbReference>
<gene>
    <name evidence="3" type="ORF">IQ266_27265</name>
</gene>
<comment type="caution">
    <text evidence="3">The sequence shown here is derived from an EMBL/GenBank/DDBJ whole genome shotgun (WGS) entry which is preliminary data.</text>
</comment>
<sequence>MNYTIAQPRSDRQNTPQSPSQQLQRYAHSPDTVVLAIPSPDTAIAAQIAKDLHLPLEECLVRKLSIQQHTTITIGAVAANRTMVLNYDVINHAGISQANIDAIAITALQDFLGQSRTNPSPRLNLKGKTIILVDDGIETGTSVRATIAQIAFQKPAKVILAAPGLTPTARKNLKALVDEFIDLNLTQAIDDVQPWNQRFMHDHNTPVSQHRQRINRQSATPKLAQV</sequence>
<dbReference type="Proteomes" id="UP000625316">
    <property type="component" value="Unassembled WGS sequence"/>
</dbReference>
<reference evidence="3" key="1">
    <citation type="submission" date="2020-10" db="EMBL/GenBank/DDBJ databases">
        <authorList>
            <person name="Castelo-Branco R."/>
            <person name="Eusebio N."/>
            <person name="Adriana R."/>
            <person name="Vieira A."/>
            <person name="Brugerolle De Fraissinette N."/>
            <person name="Rezende De Castro R."/>
            <person name="Schneider M.P."/>
            <person name="Vasconcelos V."/>
            <person name="Leao P.N."/>
        </authorList>
    </citation>
    <scope>NUCLEOTIDE SEQUENCE</scope>
    <source>
        <strain evidence="3">LEGE 11480</strain>
    </source>
</reference>
<dbReference type="CDD" id="cd06223">
    <property type="entry name" value="PRTases_typeI"/>
    <property type="match status" value="1"/>
</dbReference>
<keyword evidence="4" id="KW-1185">Reference proteome</keyword>
<dbReference type="Pfam" id="PF00156">
    <property type="entry name" value="Pribosyltran"/>
    <property type="match status" value="1"/>
</dbReference>